<feature type="transmembrane region" description="Helical" evidence="7">
    <location>
        <begin position="74"/>
        <end position="91"/>
    </location>
</feature>
<dbReference type="EMBL" id="JACMYH010000001">
    <property type="protein sequence ID" value="MBC2677296.1"/>
    <property type="molecule type" value="Genomic_DNA"/>
</dbReference>
<feature type="transmembrane region" description="Helical" evidence="7">
    <location>
        <begin position="49"/>
        <end position="68"/>
    </location>
</feature>
<dbReference type="PANTHER" id="PTHR34582">
    <property type="entry name" value="UPF0702 TRANSMEMBRANE PROTEIN YCAP"/>
    <property type="match status" value="1"/>
</dbReference>
<evidence type="ECO:0000256" key="6">
    <source>
        <dbReference type="ARBA" id="ARBA00023136"/>
    </source>
</evidence>
<dbReference type="AlphaFoldDB" id="A0A7X1KS42"/>
<evidence type="ECO:0000256" key="1">
    <source>
        <dbReference type="ARBA" id="ARBA00004651"/>
    </source>
</evidence>
<evidence type="ECO:0000256" key="5">
    <source>
        <dbReference type="ARBA" id="ARBA00022989"/>
    </source>
</evidence>
<evidence type="ECO:0000256" key="7">
    <source>
        <dbReference type="SAM" id="Phobius"/>
    </source>
</evidence>
<organism evidence="9 10">
    <name type="scientific">Pseudomonas baltica</name>
    <dbReference type="NCBI Taxonomy" id="2762576"/>
    <lineage>
        <taxon>Bacteria</taxon>
        <taxon>Pseudomonadati</taxon>
        <taxon>Pseudomonadota</taxon>
        <taxon>Gammaproteobacteria</taxon>
        <taxon>Pseudomonadales</taxon>
        <taxon>Pseudomonadaceae</taxon>
        <taxon>Pseudomonas</taxon>
    </lineage>
</organism>
<dbReference type="RefSeq" id="WP_122478126.1">
    <property type="nucleotide sequence ID" value="NZ_JACMYH010000001.1"/>
</dbReference>
<evidence type="ECO:0000259" key="8">
    <source>
        <dbReference type="Pfam" id="PF04239"/>
    </source>
</evidence>
<reference evidence="9 10" key="1">
    <citation type="submission" date="2020-08" db="EMBL/GenBank/DDBJ databases">
        <title>Pseudomonas sp. nov.</title>
        <authorList>
            <person name="Gieschler S."/>
            <person name="Fiedler G."/>
            <person name="Brinks E."/>
            <person name="Boehnlein C."/>
            <person name="Franz C.M.A.P."/>
            <person name="Kabisch J."/>
        </authorList>
    </citation>
    <scope>NUCLEOTIDE SEQUENCE [LARGE SCALE GENOMIC DNA]</scope>
    <source>
        <strain evidence="9 10">MBT-2</strain>
    </source>
</reference>
<name>A0A7X1KS42_9PSED</name>
<dbReference type="Pfam" id="PF04239">
    <property type="entry name" value="DUF421"/>
    <property type="match status" value="1"/>
</dbReference>
<dbReference type="InterPro" id="IPR023090">
    <property type="entry name" value="UPF0702_alpha/beta_dom_sf"/>
</dbReference>
<evidence type="ECO:0000313" key="9">
    <source>
        <dbReference type="EMBL" id="MBC2677296.1"/>
    </source>
</evidence>
<evidence type="ECO:0000313" key="10">
    <source>
        <dbReference type="Proteomes" id="UP000546173"/>
    </source>
</evidence>
<proteinExistence type="inferred from homology"/>
<dbReference type="GO" id="GO:0005886">
    <property type="term" value="C:plasma membrane"/>
    <property type="evidence" value="ECO:0007669"/>
    <property type="project" value="UniProtKB-SubCell"/>
</dbReference>
<dbReference type="Proteomes" id="UP000546173">
    <property type="component" value="Unassembled WGS sequence"/>
</dbReference>
<evidence type="ECO:0000256" key="3">
    <source>
        <dbReference type="ARBA" id="ARBA00022475"/>
    </source>
</evidence>
<gene>
    <name evidence="9" type="ORF">H7993_02735</name>
</gene>
<evidence type="ECO:0000256" key="4">
    <source>
        <dbReference type="ARBA" id="ARBA00022692"/>
    </source>
</evidence>
<dbReference type="PANTHER" id="PTHR34582:SF6">
    <property type="entry name" value="UPF0702 TRANSMEMBRANE PROTEIN YCAP"/>
    <property type="match status" value="1"/>
</dbReference>
<sequence length="230" mass="25910">MNAFDWHRVLLGDVNTGFLGEVVARTLMAYVVVFLFLKIAGRRGVRQLSLFELVVILTLGSAAGDVTFYEDVPVLPVLVVFLAMIILYRLTTFLTERSGRFGEWLEGKPFLIIRDGVFELKALQSGNITHAEFLMELRLRGVEHLGQVRLGILEVNGDVSLYFHEREDVKPGLSILPPEHRESLTTADREDLYACEYCGHLETLVHQQALPCPRCDNPVWSKALCNPRAA</sequence>
<comment type="similarity">
    <text evidence="2">Belongs to the UPF0702 family.</text>
</comment>
<keyword evidence="5 7" id="KW-1133">Transmembrane helix</keyword>
<accession>A0A7X1KS42</accession>
<feature type="transmembrane region" description="Helical" evidence="7">
    <location>
        <begin position="18"/>
        <end position="37"/>
    </location>
</feature>
<keyword evidence="3" id="KW-1003">Cell membrane</keyword>
<dbReference type="Gene3D" id="3.30.240.20">
    <property type="entry name" value="bsu07140 like domains"/>
    <property type="match status" value="1"/>
</dbReference>
<dbReference type="InterPro" id="IPR007353">
    <property type="entry name" value="DUF421"/>
</dbReference>
<keyword evidence="6 7" id="KW-0472">Membrane</keyword>
<comment type="subcellular location">
    <subcellularLocation>
        <location evidence="1">Cell membrane</location>
        <topology evidence="1">Multi-pass membrane protein</topology>
    </subcellularLocation>
</comment>
<comment type="caution">
    <text evidence="9">The sequence shown here is derived from an EMBL/GenBank/DDBJ whole genome shotgun (WGS) entry which is preliminary data.</text>
</comment>
<evidence type="ECO:0000256" key="2">
    <source>
        <dbReference type="ARBA" id="ARBA00006448"/>
    </source>
</evidence>
<protein>
    <submittedName>
        <fullName evidence="9">DUF421 domain-containing protein</fullName>
    </submittedName>
</protein>
<keyword evidence="10" id="KW-1185">Reference proteome</keyword>
<keyword evidence="4 7" id="KW-0812">Transmembrane</keyword>
<feature type="domain" description="YetF C-terminal" evidence="8">
    <location>
        <begin position="98"/>
        <end position="166"/>
    </location>
</feature>